<dbReference type="Gene3D" id="1.10.10.10">
    <property type="entry name" value="Winged helix-like DNA-binding domain superfamily/Winged helix DNA-binding domain"/>
    <property type="match status" value="1"/>
</dbReference>
<keyword evidence="3" id="KW-0238">DNA-binding</keyword>
<dbReference type="InterPro" id="IPR000847">
    <property type="entry name" value="LysR_HTH_N"/>
</dbReference>
<feature type="domain" description="HTH lysR-type" evidence="5">
    <location>
        <begin position="1"/>
        <end position="58"/>
    </location>
</feature>
<evidence type="ECO:0000259" key="5">
    <source>
        <dbReference type="PROSITE" id="PS50931"/>
    </source>
</evidence>
<keyword evidence="2" id="KW-0805">Transcription regulation</keyword>
<comment type="similarity">
    <text evidence="1">Belongs to the LysR transcriptional regulatory family.</text>
</comment>
<dbReference type="EMBL" id="JACRTB010000001">
    <property type="protein sequence ID" value="MBC8574838.1"/>
    <property type="molecule type" value="Genomic_DNA"/>
</dbReference>
<proteinExistence type="inferred from homology"/>
<dbReference type="InterPro" id="IPR036388">
    <property type="entry name" value="WH-like_DNA-bd_sf"/>
</dbReference>
<dbReference type="PANTHER" id="PTHR30346">
    <property type="entry name" value="TRANSCRIPTIONAL DUAL REGULATOR HCAR-RELATED"/>
    <property type="match status" value="1"/>
</dbReference>
<evidence type="ECO:0000256" key="3">
    <source>
        <dbReference type="ARBA" id="ARBA00023125"/>
    </source>
</evidence>
<dbReference type="InterPro" id="IPR036390">
    <property type="entry name" value="WH_DNA-bd_sf"/>
</dbReference>
<dbReference type="Proteomes" id="UP000658131">
    <property type="component" value="Unassembled WGS sequence"/>
</dbReference>
<sequence>MTLRQLHYAITISETGSLNKAAELLYTAQPSLTSSMQELEKEIEITIFNRGGRGVTLTQDGGNVIPRADALLSVSALVVLPF</sequence>
<dbReference type="Pfam" id="PF00126">
    <property type="entry name" value="HTH_1"/>
    <property type="match status" value="1"/>
</dbReference>
<reference evidence="6 7" key="1">
    <citation type="submission" date="2020-08" db="EMBL/GenBank/DDBJ databases">
        <title>Genome public.</title>
        <authorList>
            <person name="Liu C."/>
            <person name="Sun Q."/>
        </authorList>
    </citation>
    <scope>NUCLEOTIDE SEQUENCE [LARGE SCALE GENOMIC DNA]</scope>
    <source>
        <strain evidence="6 7">BX1</strain>
    </source>
</reference>
<evidence type="ECO:0000313" key="6">
    <source>
        <dbReference type="EMBL" id="MBC8574838.1"/>
    </source>
</evidence>
<keyword evidence="7" id="KW-1185">Reference proteome</keyword>
<protein>
    <submittedName>
        <fullName evidence="6">LysR family transcriptional regulator</fullName>
    </submittedName>
</protein>
<evidence type="ECO:0000313" key="7">
    <source>
        <dbReference type="Proteomes" id="UP000658131"/>
    </source>
</evidence>
<gene>
    <name evidence="6" type="ORF">H8717_00225</name>
</gene>
<organism evidence="6 7">
    <name type="scientific">Yanshouia hominis</name>
    <dbReference type="NCBI Taxonomy" id="2763673"/>
    <lineage>
        <taxon>Bacteria</taxon>
        <taxon>Bacillati</taxon>
        <taxon>Bacillota</taxon>
        <taxon>Clostridia</taxon>
        <taxon>Eubacteriales</taxon>
        <taxon>Oscillospiraceae</taxon>
        <taxon>Yanshouia</taxon>
    </lineage>
</organism>
<dbReference type="RefSeq" id="WP_316248674.1">
    <property type="nucleotide sequence ID" value="NZ_JACRTB010000001.1"/>
</dbReference>
<dbReference type="PRINTS" id="PR00039">
    <property type="entry name" value="HTHLYSR"/>
</dbReference>
<dbReference type="SUPFAM" id="SSF46785">
    <property type="entry name" value="Winged helix' DNA-binding domain"/>
    <property type="match status" value="1"/>
</dbReference>
<keyword evidence="4" id="KW-0804">Transcription</keyword>
<dbReference type="PANTHER" id="PTHR30346:SF0">
    <property type="entry name" value="HCA OPERON TRANSCRIPTIONAL ACTIVATOR HCAR"/>
    <property type="match status" value="1"/>
</dbReference>
<evidence type="ECO:0000256" key="2">
    <source>
        <dbReference type="ARBA" id="ARBA00023015"/>
    </source>
</evidence>
<name>A0ABR7NEL2_9FIRM</name>
<accession>A0ABR7NEL2</accession>
<comment type="caution">
    <text evidence="6">The sequence shown here is derived from an EMBL/GenBank/DDBJ whole genome shotgun (WGS) entry which is preliminary data.</text>
</comment>
<evidence type="ECO:0000256" key="4">
    <source>
        <dbReference type="ARBA" id="ARBA00023163"/>
    </source>
</evidence>
<dbReference type="PROSITE" id="PS50931">
    <property type="entry name" value="HTH_LYSR"/>
    <property type="match status" value="1"/>
</dbReference>
<evidence type="ECO:0000256" key="1">
    <source>
        <dbReference type="ARBA" id="ARBA00009437"/>
    </source>
</evidence>